<organism evidence="1">
    <name type="scientific">Sesamum latifolium</name>
    <dbReference type="NCBI Taxonomy" id="2727402"/>
    <lineage>
        <taxon>Eukaryota</taxon>
        <taxon>Viridiplantae</taxon>
        <taxon>Streptophyta</taxon>
        <taxon>Embryophyta</taxon>
        <taxon>Tracheophyta</taxon>
        <taxon>Spermatophyta</taxon>
        <taxon>Magnoliopsida</taxon>
        <taxon>eudicotyledons</taxon>
        <taxon>Gunneridae</taxon>
        <taxon>Pentapetalae</taxon>
        <taxon>asterids</taxon>
        <taxon>lamiids</taxon>
        <taxon>Lamiales</taxon>
        <taxon>Pedaliaceae</taxon>
        <taxon>Sesamum</taxon>
    </lineage>
</organism>
<evidence type="ECO:0000313" key="1">
    <source>
        <dbReference type="EMBL" id="KAL0453843.1"/>
    </source>
</evidence>
<accession>A0AAW2XJ75</accession>
<reference evidence="1" key="2">
    <citation type="journal article" date="2024" name="Plant">
        <title>Genomic evolution and insights into agronomic trait innovations of Sesamum species.</title>
        <authorList>
            <person name="Miao H."/>
            <person name="Wang L."/>
            <person name="Qu L."/>
            <person name="Liu H."/>
            <person name="Sun Y."/>
            <person name="Le M."/>
            <person name="Wang Q."/>
            <person name="Wei S."/>
            <person name="Zheng Y."/>
            <person name="Lin W."/>
            <person name="Duan Y."/>
            <person name="Cao H."/>
            <person name="Xiong S."/>
            <person name="Wang X."/>
            <person name="Wei L."/>
            <person name="Li C."/>
            <person name="Ma Q."/>
            <person name="Ju M."/>
            <person name="Zhao R."/>
            <person name="Li G."/>
            <person name="Mu C."/>
            <person name="Tian Q."/>
            <person name="Mei H."/>
            <person name="Zhang T."/>
            <person name="Gao T."/>
            <person name="Zhang H."/>
        </authorList>
    </citation>
    <scope>NUCLEOTIDE SEQUENCE</scope>
    <source>
        <strain evidence="1">KEN1</strain>
    </source>
</reference>
<protein>
    <submittedName>
        <fullName evidence="1">Uncharacterized protein</fullName>
    </submittedName>
</protein>
<dbReference type="EMBL" id="JACGWN010000004">
    <property type="protein sequence ID" value="KAL0453843.1"/>
    <property type="molecule type" value="Genomic_DNA"/>
</dbReference>
<comment type="caution">
    <text evidence="1">The sequence shown here is derived from an EMBL/GenBank/DDBJ whole genome shotgun (WGS) entry which is preliminary data.</text>
</comment>
<dbReference type="PANTHER" id="PTHR36811:SF2">
    <property type="entry name" value="OS08G0444440 PROTEIN"/>
    <property type="match status" value="1"/>
</dbReference>
<dbReference type="AlphaFoldDB" id="A0AAW2XJ75"/>
<proteinExistence type="predicted"/>
<name>A0AAW2XJ75_9LAMI</name>
<dbReference type="PANTHER" id="PTHR36811">
    <property type="entry name" value="OS08G0444440 PROTEIN"/>
    <property type="match status" value="1"/>
</dbReference>
<gene>
    <name evidence="1" type="ORF">Slati_1362400</name>
</gene>
<reference evidence="1" key="1">
    <citation type="submission" date="2020-06" db="EMBL/GenBank/DDBJ databases">
        <authorList>
            <person name="Li T."/>
            <person name="Hu X."/>
            <person name="Zhang T."/>
            <person name="Song X."/>
            <person name="Zhang H."/>
            <person name="Dai N."/>
            <person name="Sheng W."/>
            <person name="Hou X."/>
            <person name="Wei L."/>
        </authorList>
    </citation>
    <scope>NUCLEOTIDE SEQUENCE</scope>
    <source>
        <strain evidence="1">KEN1</strain>
        <tissue evidence="1">Leaf</tissue>
    </source>
</reference>
<sequence length="258" mass="29087">MLDRHLSAQQHTLRRLQLHTYPQPLQQPPKPISIPPSASAAAAAPLTFPASVCSIHPSFVQPMGRSKAVSDALHTKNKPILKRRSRRKQLTTAFKKVFNYMKSDTYMFAPLVYPQPRHTSSSVSLGEVVSFEPIKGKDKELVKDVEEYLRCDCYLYSPLFVDSAPRSVGVGGRRKVDIGTLCGEMEPAVEERRRQGQDSTISLRETDDDSYNPLRRVAVRHIMLQKENVKHVVKRNCLPSLSPGKVPSQKESREITVE</sequence>